<evidence type="ECO:0000256" key="1">
    <source>
        <dbReference type="ARBA" id="ARBA00004117"/>
    </source>
</evidence>
<keyword evidence="11" id="KW-0975">Bacterial flagellum</keyword>
<dbReference type="PRINTS" id="PR00951">
    <property type="entry name" value="FLGBIOSNFLIP"/>
</dbReference>
<dbReference type="AlphaFoldDB" id="A0A645FFG8"/>
<keyword evidence="10 13" id="KW-0472">Membrane</keyword>
<comment type="caution">
    <text evidence="14">The sequence shown here is derived from an EMBL/GenBank/DDBJ whole genome shotgun (WGS) entry which is preliminary data.</text>
</comment>
<dbReference type="GO" id="GO:0009425">
    <property type="term" value="C:bacterial-type flagellum basal body"/>
    <property type="evidence" value="ECO:0007669"/>
    <property type="project" value="UniProtKB-SubCell"/>
</dbReference>
<dbReference type="InterPro" id="IPR005837">
    <property type="entry name" value="FliP"/>
</dbReference>
<reference evidence="14" key="1">
    <citation type="submission" date="2019-08" db="EMBL/GenBank/DDBJ databases">
        <authorList>
            <person name="Kucharzyk K."/>
            <person name="Murdoch R.W."/>
            <person name="Higgins S."/>
            <person name="Loffler F."/>
        </authorList>
    </citation>
    <scope>NUCLEOTIDE SEQUENCE</scope>
</reference>
<keyword evidence="14" id="KW-0282">Flagellum</keyword>
<keyword evidence="9 13" id="KW-1133">Transmembrane helix</keyword>
<dbReference type="PANTHER" id="PTHR30587:SF0">
    <property type="entry name" value="FLAGELLAR BIOSYNTHETIC PROTEIN FLIP"/>
    <property type="match status" value="1"/>
</dbReference>
<organism evidence="14">
    <name type="scientific">bioreactor metagenome</name>
    <dbReference type="NCBI Taxonomy" id="1076179"/>
    <lineage>
        <taxon>unclassified sequences</taxon>
        <taxon>metagenomes</taxon>
        <taxon>ecological metagenomes</taxon>
    </lineage>
</organism>
<dbReference type="InterPro" id="IPR005838">
    <property type="entry name" value="T3SS_IM_P"/>
</dbReference>
<keyword evidence="7" id="KW-1005">Bacterial flagellum biogenesis</keyword>
<evidence type="ECO:0000313" key="14">
    <source>
        <dbReference type="EMBL" id="MPN12690.1"/>
    </source>
</evidence>
<feature type="transmembrane region" description="Helical" evidence="13">
    <location>
        <begin position="99"/>
        <end position="123"/>
    </location>
</feature>
<keyword evidence="4" id="KW-0813">Transport</keyword>
<feature type="transmembrane region" description="Helical" evidence="13">
    <location>
        <begin position="135"/>
        <end position="155"/>
    </location>
</feature>
<keyword evidence="6 13" id="KW-0812">Transmembrane</keyword>
<sequence length="156" mass="17331">MAPTFNKITAESVTPYLNGEITTEVAMEKGVKPLKDFMLRQTRVQDLKLFLEAGNLQDTVTMEQGEGGIESANYDKVPIHAILPAFVISELRTAFEIGFLLFIPFLVIDIVASSVLMSMGMFMLPPAMISLPFKLLLFVLVDGWNLISQSLILSFK</sequence>
<comment type="subcellular location">
    <subcellularLocation>
        <location evidence="1">Bacterial flagellum basal body</location>
    </subcellularLocation>
    <subcellularLocation>
        <location evidence="2">Cell membrane</location>
        <topology evidence="2">Multi-pass membrane protein</topology>
    </subcellularLocation>
</comment>
<dbReference type="GO" id="GO:0005886">
    <property type="term" value="C:plasma membrane"/>
    <property type="evidence" value="ECO:0007669"/>
    <property type="project" value="UniProtKB-SubCell"/>
</dbReference>
<keyword evidence="12" id="KW-1006">Bacterial flagellum protein export</keyword>
<keyword evidence="14" id="KW-0969">Cilium</keyword>
<evidence type="ECO:0000256" key="12">
    <source>
        <dbReference type="ARBA" id="ARBA00023225"/>
    </source>
</evidence>
<proteinExistence type="predicted"/>
<evidence type="ECO:0000256" key="9">
    <source>
        <dbReference type="ARBA" id="ARBA00022989"/>
    </source>
</evidence>
<dbReference type="PANTHER" id="PTHR30587">
    <property type="entry name" value="FLAGELLAR BIOSYNTHETIC PROTEIN FLIP"/>
    <property type="match status" value="1"/>
</dbReference>
<evidence type="ECO:0000256" key="7">
    <source>
        <dbReference type="ARBA" id="ARBA00022795"/>
    </source>
</evidence>
<dbReference type="PRINTS" id="PR01302">
    <property type="entry name" value="TYPE3IMPPROT"/>
</dbReference>
<protein>
    <recommendedName>
        <fullName evidence="3">Flagellar biosynthetic protein FliP</fullName>
    </recommendedName>
</protein>
<evidence type="ECO:0000256" key="5">
    <source>
        <dbReference type="ARBA" id="ARBA00022475"/>
    </source>
</evidence>
<dbReference type="Pfam" id="PF00813">
    <property type="entry name" value="FliP"/>
    <property type="match status" value="1"/>
</dbReference>
<accession>A0A645FFG8</accession>
<dbReference type="PROSITE" id="PS01061">
    <property type="entry name" value="FLIP_2"/>
    <property type="match status" value="1"/>
</dbReference>
<gene>
    <name evidence="14" type="primary">fliP_16</name>
    <name evidence="14" type="ORF">SDC9_160009</name>
</gene>
<evidence type="ECO:0000256" key="3">
    <source>
        <dbReference type="ARBA" id="ARBA00021714"/>
    </source>
</evidence>
<evidence type="ECO:0000256" key="4">
    <source>
        <dbReference type="ARBA" id="ARBA00022448"/>
    </source>
</evidence>
<dbReference type="GO" id="GO:0009306">
    <property type="term" value="P:protein secretion"/>
    <property type="evidence" value="ECO:0007669"/>
    <property type="project" value="InterPro"/>
</dbReference>
<name>A0A645FFG8_9ZZZZ</name>
<dbReference type="EMBL" id="VSSQ01059090">
    <property type="protein sequence ID" value="MPN12690.1"/>
    <property type="molecule type" value="Genomic_DNA"/>
</dbReference>
<evidence type="ECO:0000256" key="11">
    <source>
        <dbReference type="ARBA" id="ARBA00023143"/>
    </source>
</evidence>
<dbReference type="PROSITE" id="PS01060">
    <property type="entry name" value="FLIP_1"/>
    <property type="match status" value="1"/>
</dbReference>
<keyword evidence="14" id="KW-0966">Cell projection</keyword>
<evidence type="ECO:0000256" key="6">
    <source>
        <dbReference type="ARBA" id="ARBA00022692"/>
    </source>
</evidence>
<evidence type="ECO:0000256" key="2">
    <source>
        <dbReference type="ARBA" id="ARBA00004651"/>
    </source>
</evidence>
<evidence type="ECO:0000256" key="13">
    <source>
        <dbReference type="SAM" id="Phobius"/>
    </source>
</evidence>
<keyword evidence="8" id="KW-0653">Protein transport</keyword>
<evidence type="ECO:0000256" key="8">
    <source>
        <dbReference type="ARBA" id="ARBA00022927"/>
    </source>
</evidence>
<dbReference type="GO" id="GO:0044781">
    <property type="term" value="P:bacterial-type flagellum organization"/>
    <property type="evidence" value="ECO:0007669"/>
    <property type="project" value="UniProtKB-KW"/>
</dbReference>
<keyword evidence="5" id="KW-1003">Cell membrane</keyword>
<evidence type="ECO:0000256" key="10">
    <source>
        <dbReference type="ARBA" id="ARBA00023136"/>
    </source>
</evidence>